<dbReference type="RefSeq" id="WP_242748369.1">
    <property type="nucleotide sequence ID" value="NZ_CP093846.1"/>
</dbReference>
<organism evidence="1 2">
    <name type="scientific">Streptomyces tubbatahanensis</name>
    <dbReference type="NCBI Taxonomy" id="2923272"/>
    <lineage>
        <taxon>Bacteria</taxon>
        <taxon>Bacillati</taxon>
        <taxon>Actinomycetota</taxon>
        <taxon>Actinomycetes</taxon>
        <taxon>Kitasatosporales</taxon>
        <taxon>Streptomycetaceae</taxon>
        <taxon>Streptomyces</taxon>
    </lineage>
</organism>
<reference evidence="1 2" key="1">
    <citation type="journal article" date="2023" name="Microbiol. Spectr.">
        <title>Synergy between Genome Mining, Metabolomics, and Bioinformatics Uncovers Antibacterial Chlorinated Carbazole Alkaloids and Their Biosynthetic Gene Cluster from Streptomyces tubbatahanensis sp. nov., a Novel Actinomycete Isolated from Sulu Sea, Philippines.</title>
        <authorList>
            <person name="Tenebro C.P."/>
            <person name="Trono D.J.V.L."/>
            <person name="Balida L.A.P."/>
            <person name="Bayog L.K.A."/>
            <person name="Bruna J.R."/>
            <person name="Sabido E.M."/>
            <person name="Caspe D.P.C."/>
            <person name="de Los Santos E.L.C."/>
            <person name="Saludes J.P."/>
            <person name="Dalisay D.S."/>
        </authorList>
    </citation>
    <scope>NUCLEOTIDE SEQUENCE [LARGE SCALE GENOMIC DNA]</scope>
    <source>
        <strain evidence="1 2">DSD3025</strain>
    </source>
</reference>
<protein>
    <submittedName>
        <fullName evidence="1">Uncharacterized protein</fullName>
    </submittedName>
</protein>
<proteinExistence type="predicted"/>
<dbReference type="EMBL" id="CP093846">
    <property type="protein sequence ID" value="UNS95035.1"/>
    <property type="molecule type" value="Genomic_DNA"/>
</dbReference>
<name>A0ABY3XKU3_9ACTN</name>
<gene>
    <name evidence="1" type="ORF">MMF93_00065</name>
</gene>
<evidence type="ECO:0000313" key="1">
    <source>
        <dbReference type="EMBL" id="UNS95035.1"/>
    </source>
</evidence>
<keyword evidence="2" id="KW-1185">Reference proteome</keyword>
<evidence type="ECO:0000313" key="2">
    <source>
        <dbReference type="Proteomes" id="UP001202244"/>
    </source>
</evidence>
<accession>A0ABY3XKU3</accession>
<dbReference type="Proteomes" id="UP001202244">
    <property type="component" value="Chromosome"/>
</dbReference>
<sequence>MNSAVPDPEAPVGTYMLDGRLISQWVTLVEPMLHAQHLATLSSLCSEGVLSPLEADWWSRLSSRPGGVCAAARDRGVGSGDWPSYAASFTRFAEHLWVHESVLDAGPAYRAAARLLQGTNLGFLLELGPSAALDRSARPAKVTSPYLTVDADITPVDLLETLVRWVGTTWAEVIDGTQERAVAVDMFVWGGLCELAARVERLNIATDLAPDVLRRRDELAPDPELRGAVHGELVRRRPHSMAAELALCWWPEGNRYERTLDSGFDYVAHRDDALRVTEGK</sequence>